<feature type="region of interest" description="Disordered" evidence="1">
    <location>
        <begin position="79"/>
        <end position="133"/>
    </location>
</feature>
<feature type="region of interest" description="Disordered" evidence="1">
    <location>
        <begin position="707"/>
        <end position="760"/>
    </location>
</feature>
<feature type="compositionally biased region" description="Basic and acidic residues" evidence="1">
    <location>
        <begin position="79"/>
        <end position="98"/>
    </location>
</feature>
<dbReference type="Gene3D" id="1.20.120.1250">
    <property type="entry name" value="Sulfhydryl oxidase R596, ORFan domain"/>
    <property type="match status" value="1"/>
</dbReference>
<dbReference type="RefSeq" id="XP_050556610.1">
    <property type="nucleotide sequence ID" value="XM_050700653.1"/>
</dbReference>
<feature type="compositionally biased region" description="Basic and acidic residues" evidence="1">
    <location>
        <begin position="113"/>
        <end position="126"/>
    </location>
</feature>
<evidence type="ECO:0000313" key="2">
    <source>
        <dbReference type="Proteomes" id="UP000829999"/>
    </source>
</evidence>
<evidence type="ECO:0000256" key="1">
    <source>
        <dbReference type="SAM" id="MobiDB-lite"/>
    </source>
</evidence>
<reference evidence="3" key="1">
    <citation type="submission" date="2025-08" db="UniProtKB">
        <authorList>
            <consortium name="RefSeq"/>
        </authorList>
    </citation>
    <scope>IDENTIFICATION</scope>
    <source>
        <tissue evidence="3">Whole larval tissue</tissue>
    </source>
</reference>
<proteinExistence type="predicted"/>
<accession>A0A9R0F2C3</accession>
<organism evidence="2 3">
    <name type="scientific">Spodoptera frugiperda</name>
    <name type="common">Fall armyworm</name>
    <dbReference type="NCBI Taxonomy" id="7108"/>
    <lineage>
        <taxon>Eukaryota</taxon>
        <taxon>Metazoa</taxon>
        <taxon>Ecdysozoa</taxon>
        <taxon>Arthropoda</taxon>
        <taxon>Hexapoda</taxon>
        <taxon>Insecta</taxon>
        <taxon>Pterygota</taxon>
        <taxon>Neoptera</taxon>
        <taxon>Endopterygota</taxon>
        <taxon>Lepidoptera</taxon>
        <taxon>Glossata</taxon>
        <taxon>Ditrysia</taxon>
        <taxon>Noctuoidea</taxon>
        <taxon>Noctuidae</taxon>
        <taxon>Amphipyrinae</taxon>
        <taxon>Spodoptera</taxon>
    </lineage>
</organism>
<feature type="compositionally biased region" description="Low complexity" evidence="1">
    <location>
        <begin position="99"/>
        <end position="109"/>
    </location>
</feature>
<evidence type="ECO:0000313" key="3">
    <source>
        <dbReference type="RefSeq" id="XP_050556610.1"/>
    </source>
</evidence>
<feature type="region of interest" description="Disordered" evidence="1">
    <location>
        <begin position="553"/>
        <end position="576"/>
    </location>
</feature>
<name>A0A9R0F2C3_SPOFR</name>
<dbReference type="AlphaFoldDB" id="A0A9R0F2C3"/>
<feature type="compositionally biased region" description="Basic and acidic residues" evidence="1">
    <location>
        <begin position="711"/>
        <end position="730"/>
    </location>
</feature>
<feature type="region of interest" description="Disordered" evidence="1">
    <location>
        <begin position="307"/>
        <end position="362"/>
    </location>
</feature>
<protein>
    <submittedName>
        <fullName evidence="3">Uncharacterized protein LOC118281004</fullName>
    </submittedName>
</protein>
<dbReference type="Proteomes" id="UP000829999">
    <property type="component" value="Chromosome 19"/>
</dbReference>
<feature type="compositionally biased region" description="Basic and acidic residues" evidence="1">
    <location>
        <begin position="308"/>
        <end position="338"/>
    </location>
</feature>
<gene>
    <name evidence="3" type="primary">LOC118281004</name>
</gene>
<dbReference type="CTD" id="42953"/>
<sequence length="760" mass="86811">MGKDEKEDSGFGFKDRAKALETLRLLEAHDANYRRLTVRGLLGRAKRVLSMTKAEDKIKNIKEAMEVFEQWLADLDASKKTDKPDKKDGKKEEKKEQKSGSGESSSASDVEIEDKKSEKSEKKDLPAETVPGLGFKDRAAAEGTLRELEGRDPDYQRLAVKGLIGRAKRVLTCTRDETKISNIKEAMAIFEKFLDDFESLHLSRQNNAYLALGHVRTAARRAGDNVTPLQKSFIAAYSSVSGEYKRLRSVRADGEDTTWDIVRNRELKTLKEKHAEAKLFNDKDEPTAEHLQMLLWAYSPEPARVKKYLPETKEDKGDKEDREDRKRRSSAREDDSPSKRSKLTTDMASEPTLPPKTVPGLGFKNAAAAQRTLRALRGRDPFYQRMVLSGLMSTAKQVLRQTRKDRKKANILAALAVFDKFLEDFHSRRAIKQNCPYLPLDSVRRAEELAGDNVTEQQKAFIAAYSSVRGEYQRLRNVRAQHEDSTWDIVRNRELKPLKRKLARADLFDEDGELTEEHVEMILWAYSPDRRALSEYFRTPRELRERRREIENEAQVVGSDTDEQSDGERRSKRTTTKAISKVKEAIASLERSLHQLKARAAIRSSPYLPLDAVRRAEQLAGDNITEQQKAFVAAYSAAGGDRRGLGNMRAHGEDYTWEYVRNRELSLLRDKYADARLFTADRAPTPEHMEMLLWAYSPKPKRVAKLLLAKKKGEKESESHTNDKSESDKSSKRKQSSKRQTSSENDEGDGMLRRSKRIKK</sequence>
<dbReference type="OrthoDB" id="8188991at2759"/>
<keyword evidence="2" id="KW-1185">Reference proteome</keyword>
<dbReference type="GeneID" id="118281004"/>